<sequence>MRTLISLKLCNDHLIHLYQALQRNDVSKVYEIEHYLTHTEECVACSYVLHTQGSARDVLENFLEQQGIKILPKKLTFFAELKFWLGRIILFGVVFYLLYQGGLVLKRFFFESPNISNLGIFGFLGVFVTSLSFYMFIEYRVID</sequence>
<evidence type="ECO:0000313" key="2">
    <source>
        <dbReference type="EMBL" id="KKR50626.1"/>
    </source>
</evidence>
<evidence type="ECO:0000313" key="3">
    <source>
        <dbReference type="Proteomes" id="UP000034531"/>
    </source>
</evidence>
<dbReference type="AlphaFoldDB" id="A0A0G0RL90"/>
<gene>
    <name evidence="2" type="ORF">UT84_C0009G0013</name>
</gene>
<protein>
    <submittedName>
        <fullName evidence="2">Uncharacterized protein</fullName>
    </submittedName>
</protein>
<organism evidence="2 3">
    <name type="scientific">Candidatus Curtissbacteria bacterium GW2011_GWA1_40_16</name>
    <dbReference type="NCBI Taxonomy" id="1618405"/>
    <lineage>
        <taxon>Bacteria</taxon>
        <taxon>Candidatus Curtissiibacteriota</taxon>
    </lineage>
</organism>
<name>A0A0G0RL90_9BACT</name>
<keyword evidence="1" id="KW-0812">Transmembrane</keyword>
<dbReference type="EMBL" id="LBYI01000009">
    <property type="protein sequence ID" value="KKR50626.1"/>
    <property type="molecule type" value="Genomic_DNA"/>
</dbReference>
<accession>A0A0G0RL90</accession>
<dbReference type="Proteomes" id="UP000034531">
    <property type="component" value="Unassembled WGS sequence"/>
</dbReference>
<reference evidence="2 3" key="1">
    <citation type="journal article" date="2015" name="Nature">
        <title>rRNA introns, odd ribosomes, and small enigmatic genomes across a large radiation of phyla.</title>
        <authorList>
            <person name="Brown C.T."/>
            <person name="Hug L.A."/>
            <person name="Thomas B.C."/>
            <person name="Sharon I."/>
            <person name="Castelle C.J."/>
            <person name="Singh A."/>
            <person name="Wilkins M.J."/>
            <person name="Williams K.H."/>
            <person name="Banfield J.F."/>
        </authorList>
    </citation>
    <scope>NUCLEOTIDE SEQUENCE [LARGE SCALE GENOMIC DNA]</scope>
</reference>
<keyword evidence="1" id="KW-0472">Membrane</keyword>
<evidence type="ECO:0000256" key="1">
    <source>
        <dbReference type="SAM" id="Phobius"/>
    </source>
</evidence>
<comment type="caution">
    <text evidence="2">The sequence shown here is derived from an EMBL/GenBank/DDBJ whole genome shotgun (WGS) entry which is preliminary data.</text>
</comment>
<keyword evidence="1" id="KW-1133">Transmembrane helix</keyword>
<proteinExistence type="predicted"/>
<feature type="transmembrane region" description="Helical" evidence="1">
    <location>
        <begin position="119"/>
        <end position="137"/>
    </location>
</feature>
<feature type="transmembrane region" description="Helical" evidence="1">
    <location>
        <begin position="81"/>
        <end position="99"/>
    </location>
</feature>